<protein>
    <submittedName>
        <fullName evidence="4">Uncharacterized protein</fullName>
    </submittedName>
</protein>
<sequence length="526" mass="57653">MLHEEKKRYFKIEAGGTAPNKAAWSAENVKKRKAKQQLAVQEQKRLEKTKNLIKRSSVLAHPQVGGRLLREFGVVDPELPVASWAAGLREKGGICFLPGQEWMEDARNISCMLIDGEDEASGLGAVYATPDGQHVVGSYIPTDKDDKINFAETDQMRASRLANLREEDIHMHEITSMTHHKRSGIILLTSMDPDGASGSTDAEITFFRPRLSMLSAPNPATAGFYRREFGGRKPAWLLGSGPGQMYFSMSVRGLAINAARMCPASGAFNIVLATNHGVMRMGPMDSLSDVKWVTTPPASAGAPSRRGGEKNRKGRARARAEAEAEAEAASPRDVYGVDFQPSSEHVIYAGCRDSKIHRIDMRVPYWEADWDWYRHHSAVAHVRSLDHNQILAAGPKSSMAIYDVRWGKKGKEAMPVVRFPEYRNAAHLQIGLDVTHDVGGVGGLGCGGVVAAAMDDGTVGIFSLRSGRKLKAGDVDNPEKLKAANGVVKTLQFEKMPWEKETSLFVGVGPVVKKFSFGVDDDDEEW</sequence>
<evidence type="ECO:0000313" key="5">
    <source>
        <dbReference type="Proteomes" id="UP000078559"/>
    </source>
</evidence>
<dbReference type="Proteomes" id="UP000078559">
    <property type="component" value="Chromosome 11"/>
</dbReference>
<dbReference type="OrthoDB" id="128867at2759"/>
<proteinExistence type="predicted"/>
<evidence type="ECO:0000256" key="3">
    <source>
        <dbReference type="SAM" id="MobiDB-lite"/>
    </source>
</evidence>
<evidence type="ECO:0000313" key="4">
    <source>
        <dbReference type="EMBL" id="KUI73832.1"/>
    </source>
</evidence>
<dbReference type="Gene3D" id="2.130.10.10">
    <property type="entry name" value="YVTN repeat-like/Quinoprotein amine dehydrogenase"/>
    <property type="match status" value="1"/>
</dbReference>
<dbReference type="PANTHER" id="PTHR44472">
    <property type="entry name" value="DDB1- AND CUL4-ASSOCIATED FACTOR 4-RELATED"/>
    <property type="match status" value="1"/>
</dbReference>
<dbReference type="InterPro" id="IPR015943">
    <property type="entry name" value="WD40/YVTN_repeat-like_dom_sf"/>
</dbReference>
<reference evidence="4" key="1">
    <citation type="submission" date="2014-12" db="EMBL/GenBank/DDBJ databases">
        <title>Genome Sequence of Valsa Canker Pathogens Uncovers a Specific Adaption of Colonization on Woody Bark.</title>
        <authorList>
            <person name="Yin Z."/>
            <person name="Liu H."/>
            <person name="Gao X."/>
            <person name="Li Z."/>
            <person name="Song N."/>
            <person name="Ke X."/>
            <person name="Dai Q."/>
            <person name="Wu Y."/>
            <person name="Sun Y."/>
            <person name="Xu J.-R."/>
            <person name="Kang Z.K."/>
            <person name="Wang L."/>
            <person name="Huang L."/>
        </authorList>
    </citation>
    <scope>NUCLEOTIDE SEQUENCE [LARGE SCALE GENOMIC DNA]</scope>
    <source>
        <strain evidence="4">03-8</strain>
    </source>
</reference>
<evidence type="ECO:0000256" key="1">
    <source>
        <dbReference type="ARBA" id="ARBA00022574"/>
    </source>
</evidence>
<dbReference type="InterPro" id="IPR052254">
    <property type="entry name" value="CUL4-DDB1_E3_ligase_receptor"/>
</dbReference>
<dbReference type="EMBL" id="CM003108">
    <property type="protein sequence ID" value="KUI73832.1"/>
    <property type="molecule type" value="Genomic_DNA"/>
</dbReference>
<keyword evidence="5" id="KW-1185">Reference proteome</keyword>
<dbReference type="SUPFAM" id="SSF50978">
    <property type="entry name" value="WD40 repeat-like"/>
    <property type="match status" value="1"/>
</dbReference>
<name>A0A194WBW1_CYTMA</name>
<feature type="region of interest" description="Disordered" evidence="3">
    <location>
        <begin position="292"/>
        <end position="327"/>
    </location>
</feature>
<keyword evidence="2" id="KW-0677">Repeat</keyword>
<keyword evidence="1" id="KW-0853">WD repeat</keyword>
<organism evidence="4 5">
    <name type="scientific">Cytospora mali</name>
    <name type="common">Apple Valsa canker fungus</name>
    <name type="synonym">Valsa mali</name>
    <dbReference type="NCBI Taxonomy" id="578113"/>
    <lineage>
        <taxon>Eukaryota</taxon>
        <taxon>Fungi</taxon>
        <taxon>Dikarya</taxon>
        <taxon>Ascomycota</taxon>
        <taxon>Pezizomycotina</taxon>
        <taxon>Sordariomycetes</taxon>
        <taxon>Sordariomycetidae</taxon>
        <taxon>Diaporthales</taxon>
        <taxon>Cytosporaceae</taxon>
        <taxon>Cytospora</taxon>
    </lineage>
</organism>
<dbReference type="InterPro" id="IPR036322">
    <property type="entry name" value="WD40_repeat_dom_sf"/>
</dbReference>
<accession>A0A194WBW1</accession>
<gene>
    <name evidence="4" type="ORF">VM1G_09388</name>
</gene>
<dbReference type="AlphaFoldDB" id="A0A194WBW1"/>
<evidence type="ECO:0000256" key="2">
    <source>
        <dbReference type="ARBA" id="ARBA00022737"/>
    </source>
</evidence>
<dbReference type="GO" id="GO:0080008">
    <property type="term" value="C:Cul4-RING E3 ubiquitin ligase complex"/>
    <property type="evidence" value="ECO:0007669"/>
    <property type="project" value="TreeGrafter"/>
</dbReference>
<dbReference type="PANTHER" id="PTHR44472:SF1">
    <property type="entry name" value="DDB1 AND CUL4 ASSOCIATED FACTOR 4"/>
    <property type="match status" value="1"/>
</dbReference>
<dbReference type="SMR" id="A0A194WBW1"/>